<organism evidence="1 2">
    <name type="scientific">Roseibium aggregatum</name>
    <dbReference type="NCBI Taxonomy" id="187304"/>
    <lineage>
        <taxon>Bacteria</taxon>
        <taxon>Pseudomonadati</taxon>
        <taxon>Pseudomonadota</taxon>
        <taxon>Alphaproteobacteria</taxon>
        <taxon>Hyphomicrobiales</taxon>
        <taxon>Stappiaceae</taxon>
        <taxon>Roseibium</taxon>
    </lineage>
</organism>
<name>A0A939EGG0_9HYPH</name>
<comment type="caution">
    <text evidence="1">The sequence shown here is derived from an EMBL/GenBank/DDBJ whole genome shotgun (WGS) entry which is preliminary data.</text>
</comment>
<dbReference type="RefSeq" id="WP_207141600.1">
    <property type="nucleotide sequence ID" value="NZ_JAEKJZ010000003.1"/>
</dbReference>
<dbReference type="EMBL" id="JAEKJZ010000003">
    <property type="protein sequence ID" value="MBN9671738.1"/>
    <property type="molecule type" value="Genomic_DNA"/>
</dbReference>
<dbReference type="AlphaFoldDB" id="A0A939EGG0"/>
<protein>
    <submittedName>
        <fullName evidence="1">Uncharacterized protein</fullName>
    </submittedName>
</protein>
<evidence type="ECO:0000313" key="1">
    <source>
        <dbReference type="EMBL" id="MBN9671738.1"/>
    </source>
</evidence>
<evidence type="ECO:0000313" key="2">
    <source>
        <dbReference type="Proteomes" id="UP000664096"/>
    </source>
</evidence>
<sequence length="196" mass="22926">MPEHRKTCPERQKQQIEEADNTMIAEALDENSDRKPKPDYSPERLFVFGLRCVQNGFDTRYLQQWRDAWETYTRHFGADRCRPLLDALWEFVRIYRCHACSPTGYHRLDCPCMARDEYLSMALISALQHQDGNCAARCLAEITRGSGWRELESRAWALAAEFLWLRQRFRPVSIADIEATLQTTDALRDARNSTLH</sequence>
<reference evidence="1" key="1">
    <citation type="submission" date="2020-12" db="EMBL/GenBank/DDBJ databases">
        <title>Oil enriched cultivation method for isolating marine PHA-producing bacteria.</title>
        <authorList>
            <person name="Zheng W."/>
            <person name="Yu S."/>
            <person name="Huang Y."/>
        </authorList>
    </citation>
    <scope>NUCLEOTIDE SEQUENCE</scope>
    <source>
        <strain evidence="1">SY-2-12</strain>
    </source>
</reference>
<dbReference type="Proteomes" id="UP000664096">
    <property type="component" value="Unassembled WGS sequence"/>
</dbReference>
<proteinExistence type="predicted"/>
<accession>A0A939EGG0</accession>
<gene>
    <name evidence="1" type="ORF">JF539_15425</name>
</gene>